<name>A0A224XEL9_9LACT</name>
<reference evidence="3" key="1">
    <citation type="submission" date="2017-08" db="EMBL/GenBank/DDBJ databases">
        <title>Draft genome sequence of Lactococcus sp. strain Rs-Y01, isolated from the gut of the lower termite Reticulitermes speratus.</title>
        <authorList>
            <person name="Ohkuma M."/>
            <person name="Yuki M."/>
        </authorList>
    </citation>
    <scope>NUCLEOTIDE SEQUENCE [LARGE SCALE GENOMIC DNA]</scope>
    <source>
        <strain evidence="3">Rs-Y01</strain>
    </source>
</reference>
<dbReference type="AlphaFoldDB" id="A0A224XEL9"/>
<keyword evidence="1" id="KW-0472">Membrane</keyword>
<accession>A0A224XEL9</accession>
<sequence>MNTMSLLAQEKLLAYIGLGIAVVAAVVMLICSGQFLRGKNKKRDLSVFLLALLVVLTSLGAFMYTALTVEMPKPNPMIAVMNKMNDNRDYQNYGIEANQLTTSMINEWGASGDISPEKGQEIINNHKAKIDALVANGKGYLKAIDKVAPKAKLDTLPKAYGDYVAAVKANIKISLNMLTDIQTVKGNQKEMVDKVTKEHNQLLMAAQARINSAAIALNRIRGSENK</sequence>
<dbReference type="OrthoDB" id="2242228at2"/>
<dbReference type="Proteomes" id="UP000218689">
    <property type="component" value="Unassembled WGS sequence"/>
</dbReference>
<gene>
    <name evidence="2" type="ORF">RsY01_1627</name>
</gene>
<keyword evidence="1" id="KW-1133">Transmembrane helix</keyword>
<organism evidence="2 3">
    <name type="scientific">Pseudolactococcus reticulitermitis</name>
    <dbReference type="NCBI Taxonomy" id="2025039"/>
    <lineage>
        <taxon>Bacteria</taxon>
        <taxon>Bacillati</taxon>
        <taxon>Bacillota</taxon>
        <taxon>Bacilli</taxon>
        <taxon>Lactobacillales</taxon>
        <taxon>Streptococcaceae</taxon>
        <taxon>Pseudolactococcus</taxon>
    </lineage>
</organism>
<protein>
    <submittedName>
        <fullName evidence="2">Uncharacterized protein</fullName>
    </submittedName>
</protein>
<dbReference type="EMBL" id="BEDT01000004">
    <property type="protein sequence ID" value="GAX48013.1"/>
    <property type="molecule type" value="Genomic_DNA"/>
</dbReference>
<dbReference type="RefSeq" id="WP_094785058.1">
    <property type="nucleotide sequence ID" value="NZ_BEDT01000004.1"/>
</dbReference>
<evidence type="ECO:0000313" key="3">
    <source>
        <dbReference type="Proteomes" id="UP000218689"/>
    </source>
</evidence>
<comment type="caution">
    <text evidence="2">The sequence shown here is derived from an EMBL/GenBank/DDBJ whole genome shotgun (WGS) entry which is preliminary data.</text>
</comment>
<feature type="transmembrane region" description="Helical" evidence="1">
    <location>
        <begin position="12"/>
        <end position="33"/>
    </location>
</feature>
<keyword evidence="3" id="KW-1185">Reference proteome</keyword>
<feature type="transmembrane region" description="Helical" evidence="1">
    <location>
        <begin position="45"/>
        <end position="67"/>
    </location>
</feature>
<proteinExistence type="predicted"/>
<evidence type="ECO:0000313" key="2">
    <source>
        <dbReference type="EMBL" id="GAX48013.1"/>
    </source>
</evidence>
<evidence type="ECO:0000256" key="1">
    <source>
        <dbReference type="SAM" id="Phobius"/>
    </source>
</evidence>
<keyword evidence="1" id="KW-0812">Transmembrane</keyword>